<name>X0V6T3_9ZZZZ</name>
<sequence length="96" mass="11129">LVEDCDSEGEKPSERKSCECSENWVCDEWSNIEKQCGERKCIDANNCGTEKDKPEIKKSCVTFLERIIESKYWIVGMVGILIIVVVIIIFVRRKRE</sequence>
<feature type="transmembrane region" description="Helical" evidence="1">
    <location>
        <begin position="72"/>
        <end position="91"/>
    </location>
</feature>
<protein>
    <submittedName>
        <fullName evidence="2">Uncharacterized protein</fullName>
    </submittedName>
</protein>
<organism evidence="2">
    <name type="scientific">marine sediment metagenome</name>
    <dbReference type="NCBI Taxonomy" id="412755"/>
    <lineage>
        <taxon>unclassified sequences</taxon>
        <taxon>metagenomes</taxon>
        <taxon>ecological metagenomes</taxon>
    </lineage>
</organism>
<reference evidence="2" key="1">
    <citation type="journal article" date="2014" name="Front. Microbiol.">
        <title>High frequency of phylogenetically diverse reductive dehalogenase-homologous genes in deep subseafloor sedimentary metagenomes.</title>
        <authorList>
            <person name="Kawai M."/>
            <person name="Futagami T."/>
            <person name="Toyoda A."/>
            <person name="Takaki Y."/>
            <person name="Nishi S."/>
            <person name="Hori S."/>
            <person name="Arai W."/>
            <person name="Tsubouchi T."/>
            <person name="Morono Y."/>
            <person name="Uchiyama I."/>
            <person name="Ito T."/>
            <person name="Fujiyama A."/>
            <person name="Inagaki F."/>
            <person name="Takami H."/>
        </authorList>
    </citation>
    <scope>NUCLEOTIDE SEQUENCE</scope>
    <source>
        <strain evidence="2">Expedition CK06-06</strain>
    </source>
</reference>
<keyword evidence="1" id="KW-0812">Transmembrane</keyword>
<gene>
    <name evidence="2" type="ORF">S01H1_46470</name>
</gene>
<accession>X0V6T3</accession>
<dbReference type="EMBL" id="BARS01029758">
    <property type="protein sequence ID" value="GAG08203.1"/>
    <property type="molecule type" value="Genomic_DNA"/>
</dbReference>
<dbReference type="AlphaFoldDB" id="X0V6T3"/>
<proteinExistence type="predicted"/>
<feature type="non-terminal residue" evidence="2">
    <location>
        <position position="1"/>
    </location>
</feature>
<comment type="caution">
    <text evidence="2">The sequence shown here is derived from an EMBL/GenBank/DDBJ whole genome shotgun (WGS) entry which is preliminary data.</text>
</comment>
<evidence type="ECO:0000256" key="1">
    <source>
        <dbReference type="SAM" id="Phobius"/>
    </source>
</evidence>
<keyword evidence="1" id="KW-1133">Transmembrane helix</keyword>
<keyword evidence="1" id="KW-0472">Membrane</keyword>
<evidence type="ECO:0000313" key="2">
    <source>
        <dbReference type="EMBL" id="GAG08203.1"/>
    </source>
</evidence>